<sequence length="189" mass="20493">MELQTKSAHIVKENQAPTETSVSTHGSTPAAEQPCLEFDSEGEHLIEGPNDPIEPHPRSVGSRQPEREAYITVDALKNLMSTMTNTIMRQVTKQVKKAVKAVNFARPLPHFDYVPTTGCEPSYRQPQFGRTTMPSPKRGATSVVKHGLDIVRNSFSVHHLVRGAGANLEAARGGLGEAIRASSGSGMRP</sequence>
<protein>
    <submittedName>
        <fullName evidence="2">Uncharacterized protein</fullName>
    </submittedName>
</protein>
<proteinExistence type="predicted"/>
<evidence type="ECO:0000256" key="1">
    <source>
        <dbReference type="SAM" id="MobiDB-lite"/>
    </source>
</evidence>
<dbReference type="AlphaFoldDB" id="A0A9Q1JZR1"/>
<accession>A0A9Q1JZR1</accession>
<name>A0A9Q1JZR1_9CARY</name>
<comment type="caution">
    <text evidence="2">The sequence shown here is derived from an EMBL/GenBank/DDBJ whole genome shotgun (WGS) entry which is preliminary data.</text>
</comment>
<organism evidence="2 3">
    <name type="scientific">Carnegiea gigantea</name>
    <dbReference type="NCBI Taxonomy" id="171969"/>
    <lineage>
        <taxon>Eukaryota</taxon>
        <taxon>Viridiplantae</taxon>
        <taxon>Streptophyta</taxon>
        <taxon>Embryophyta</taxon>
        <taxon>Tracheophyta</taxon>
        <taxon>Spermatophyta</taxon>
        <taxon>Magnoliopsida</taxon>
        <taxon>eudicotyledons</taxon>
        <taxon>Gunneridae</taxon>
        <taxon>Pentapetalae</taxon>
        <taxon>Caryophyllales</taxon>
        <taxon>Cactineae</taxon>
        <taxon>Cactaceae</taxon>
        <taxon>Cactoideae</taxon>
        <taxon>Echinocereeae</taxon>
        <taxon>Carnegiea</taxon>
    </lineage>
</organism>
<dbReference type="Proteomes" id="UP001153076">
    <property type="component" value="Unassembled WGS sequence"/>
</dbReference>
<evidence type="ECO:0000313" key="3">
    <source>
        <dbReference type="Proteomes" id="UP001153076"/>
    </source>
</evidence>
<dbReference type="EMBL" id="JAKOGI010000515">
    <property type="protein sequence ID" value="KAJ8433840.1"/>
    <property type="molecule type" value="Genomic_DNA"/>
</dbReference>
<feature type="region of interest" description="Disordered" evidence="1">
    <location>
        <begin position="1"/>
        <end position="66"/>
    </location>
</feature>
<evidence type="ECO:0000313" key="2">
    <source>
        <dbReference type="EMBL" id="KAJ8433840.1"/>
    </source>
</evidence>
<gene>
    <name evidence="2" type="ORF">Cgig2_028157</name>
</gene>
<keyword evidence="3" id="KW-1185">Reference proteome</keyword>
<feature type="compositionally biased region" description="Polar residues" evidence="1">
    <location>
        <begin position="15"/>
        <end position="27"/>
    </location>
</feature>
<reference evidence="2" key="1">
    <citation type="submission" date="2022-04" db="EMBL/GenBank/DDBJ databases">
        <title>Carnegiea gigantea Genome sequencing and assembly v2.</title>
        <authorList>
            <person name="Copetti D."/>
            <person name="Sanderson M.J."/>
            <person name="Burquez A."/>
            <person name="Wojciechowski M.F."/>
        </authorList>
    </citation>
    <scope>NUCLEOTIDE SEQUENCE</scope>
    <source>
        <strain evidence="2">SGP5-SGP5p</strain>
        <tissue evidence="2">Aerial part</tissue>
    </source>
</reference>